<dbReference type="GO" id="GO:1901605">
    <property type="term" value="P:alpha-amino acid metabolic process"/>
    <property type="evidence" value="ECO:0007669"/>
    <property type="project" value="TreeGrafter"/>
</dbReference>
<keyword evidence="9" id="KW-1185">Reference proteome</keyword>
<dbReference type="InterPro" id="IPR004839">
    <property type="entry name" value="Aminotransferase_I/II_large"/>
</dbReference>
<evidence type="ECO:0000313" key="8">
    <source>
        <dbReference type="EMBL" id="PNS21183.1"/>
    </source>
</evidence>
<feature type="domain" description="Aminotransferase class I/classII large" evidence="7">
    <location>
        <begin position="123"/>
        <end position="404"/>
    </location>
</feature>
<dbReference type="AlphaFoldDB" id="A0A2K1R1X2"/>
<sequence>MDGVADNRDPPKDLSHHLSRNAKSRQPSSVKQFYKYFQIPGIGQLAGGLPNRWYFPFDTLEAKVAPPNRWQPTPNEPIDPPTAGTTVSTQSDKPPFSQSNNILVPHASPEQNPLKKIDLESALQYGTAQGYPPLYYFLRQLSRNHMHPNVPYKDGPEVILTCGNTDGFSKVLQTLTNEWSEEKDWARDREGLLVEEFCYMNAVQSAKPRGLNIVPVAIDDEGMKTEGKKGLRDVLENWDYKKGRRPHLMYTVTMGQNPTSGVLSLKRRRAIYELCSEYDIIIVEDDPYWYLQYPSATARLPKKPDEAPTANWKSSGFDFLDSLVPSSLNIDPDGRVLRLDTFSKTVAPGCRLGWITGQPALIERILRVTETSTQQPSGFVQSMIAELLMGPQEPRDSKPKMADYQGWKADGWIRWIEGLRGNYERRMNAMAKILDANKEMVKTGRRNSLSDALSASSIHDEADDEWAVVEKTQLYSFDWPVGGMFLWLRVHFEKHPLAGKVDGARLSRALWVFWTTKPYLVLVAPGQMFSPTDEIRDTKGWQYYRLCFAACDEPALEPITKRVAEGVNAFFRIKSSKTIDELLKDDNAAVESKTADLHDLSQLTGLCM</sequence>
<dbReference type="InterPro" id="IPR015421">
    <property type="entry name" value="PyrdxlP-dep_Trfase_major"/>
</dbReference>
<keyword evidence="3 8" id="KW-0032">Aminotransferase</keyword>
<feature type="compositionally biased region" description="Basic and acidic residues" evidence="6">
    <location>
        <begin position="1"/>
        <end position="16"/>
    </location>
</feature>
<dbReference type="STRING" id="2082308.A0A2K1R1X2"/>
<dbReference type="Pfam" id="PF00155">
    <property type="entry name" value="Aminotran_1_2"/>
    <property type="match status" value="1"/>
</dbReference>
<feature type="region of interest" description="Disordered" evidence="6">
    <location>
        <begin position="65"/>
        <end position="100"/>
    </location>
</feature>
<dbReference type="EMBL" id="NKHZ01000012">
    <property type="protein sequence ID" value="PNS21183.1"/>
    <property type="molecule type" value="Genomic_DNA"/>
</dbReference>
<evidence type="ECO:0000256" key="5">
    <source>
        <dbReference type="ARBA" id="ARBA00022898"/>
    </source>
</evidence>
<comment type="caution">
    <text evidence="8">The sequence shown here is derived from an EMBL/GenBank/DDBJ whole genome shotgun (WGS) entry which is preliminary data.</text>
</comment>
<evidence type="ECO:0000256" key="1">
    <source>
        <dbReference type="ARBA" id="ARBA00001933"/>
    </source>
</evidence>
<dbReference type="PANTHER" id="PTHR42790:SF1">
    <property type="entry name" value="AROMATIC AMINO ACID AMINOTRANSFERASE, HYPOTHETICAL (EUROFUNG)"/>
    <property type="match status" value="1"/>
</dbReference>
<dbReference type="SUPFAM" id="SSF53383">
    <property type="entry name" value="PLP-dependent transferases"/>
    <property type="match status" value="1"/>
</dbReference>
<comment type="similarity">
    <text evidence="2">Belongs to the class-I pyridoxal-phosphate-dependent aminotransferase family.</text>
</comment>
<reference evidence="8 9" key="1">
    <citation type="submission" date="2017-06" db="EMBL/GenBank/DDBJ databases">
        <title>Draft genome sequence of a variant of Elsinoe murrayae.</title>
        <authorList>
            <person name="Cheng Q."/>
        </authorList>
    </citation>
    <scope>NUCLEOTIDE SEQUENCE [LARGE SCALE GENOMIC DNA]</scope>
    <source>
        <strain evidence="8 9">CQ-2017a</strain>
    </source>
</reference>
<feature type="compositionally biased region" description="Polar residues" evidence="6">
    <location>
        <begin position="83"/>
        <end position="100"/>
    </location>
</feature>
<evidence type="ECO:0000256" key="4">
    <source>
        <dbReference type="ARBA" id="ARBA00022679"/>
    </source>
</evidence>
<dbReference type="InterPro" id="IPR015424">
    <property type="entry name" value="PyrdxlP-dep_Trfase"/>
</dbReference>
<gene>
    <name evidence="8" type="ORF">CAC42_3521</name>
</gene>
<evidence type="ECO:0000256" key="6">
    <source>
        <dbReference type="SAM" id="MobiDB-lite"/>
    </source>
</evidence>
<dbReference type="Proteomes" id="UP000243797">
    <property type="component" value="Unassembled WGS sequence"/>
</dbReference>
<evidence type="ECO:0000256" key="2">
    <source>
        <dbReference type="ARBA" id="ARBA00007441"/>
    </source>
</evidence>
<dbReference type="OrthoDB" id="691673at2759"/>
<comment type="cofactor">
    <cofactor evidence="1">
        <name>pyridoxal 5'-phosphate</name>
        <dbReference type="ChEBI" id="CHEBI:597326"/>
    </cofactor>
</comment>
<evidence type="ECO:0000313" key="9">
    <source>
        <dbReference type="Proteomes" id="UP000243797"/>
    </source>
</evidence>
<name>A0A2K1R1X2_9PEZI</name>
<organism evidence="8 9">
    <name type="scientific">Sphaceloma murrayae</name>
    <dbReference type="NCBI Taxonomy" id="2082308"/>
    <lineage>
        <taxon>Eukaryota</taxon>
        <taxon>Fungi</taxon>
        <taxon>Dikarya</taxon>
        <taxon>Ascomycota</taxon>
        <taxon>Pezizomycotina</taxon>
        <taxon>Dothideomycetes</taxon>
        <taxon>Dothideomycetidae</taxon>
        <taxon>Myriangiales</taxon>
        <taxon>Elsinoaceae</taxon>
        <taxon>Sphaceloma</taxon>
    </lineage>
</organism>
<feature type="region of interest" description="Disordered" evidence="6">
    <location>
        <begin position="1"/>
        <end position="29"/>
    </location>
</feature>
<keyword evidence="4 8" id="KW-0808">Transferase</keyword>
<evidence type="ECO:0000256" key="3">
    <source>
        <dbReference type="ARBA" id="ARBA00022576"/>
    </source>
</evidence>
<dbReference type="GO" id="GO:0030170">
    <property type="term" value="F:pyridoxal phosphate binding"/>
    <property type="evidence" value="ECO:0007669"/>
    <property type="project" value="InterPro"/>
</dbReference>
<dbReference type="Gene3D" id="3.40.640.10">
    <property type="entry name" value="Type I PLP-dependent aspartate aminotransferase-like (Major domain)"/>
    <property type="match status" value="1"/>
</dbReference>
<protein>
    <submittedName>
        <fullName evidence="8">Aromatic amino acid aminotransferase</fullName>
    </submittedName>
</protein>
<proteinExistence type="inferred from homology"/>
<dbReference type="InParanoid" id="A0A2K1R1X2"/>
<keyword evidence="5" id="KW-0663">Pyridoxal phosphate</keyword>
<accession>A0A2K1R1X2</accession>
<evidence type="ECO:0000259" key="7">
    <source>
        <dbReference type="Pfam" id="PF00155"/>
    </source>
</evidence>
<dbReference type="CDD" id="cd00609">
    <property type="entry name" value="AAT_like"/>
    <property type="match status" value="1"/>
</dbReference>
<dbReference type="GO" id="GO:0008483">
    <property type="term" value="F:transaminase activity"/>
    <property type="evidence" value="ECO:0007669"/>
    <property type="project" value="UniProtKB-KW"/>
</dbReference>
<dbReference type="InterPro" id="IPR050859">
    <property type="entry name" value="Class-I_PLP-dep_aminotransf"/>
</dbReference>
<dbReference type="PANTHER" id="PTHR42790">
    <property type="entry name" value="AMINOTRANSFERASE"/>
    <property type="match status" value="1"/>
</dbReference>